<keyword evidence="3" id="KW-1185">Reference proteome</keyword>
<accession>A0A1J9QXK4</accession>
<comment type="caution">
    <text evidence="2">The sequence shown here is derived from an EMBL/GenBank/DDBJ whole genome shotgun (WGS) entry which is preliminary data.</text>
</comment>
<gene>
    <name evidence="2" type="ORF">ACJ73_08099</name>
</gene>
<dbReference type="SUPFAM" id="SSF51197">
    <property type="entry name" value="Clavaminate synthase-like"/>
    <property type="match status" value="1"/>
</dbReference>
<name>A0A1J9QXK4_9EURO</name>
<dbReference type="STRING" id="1658174.A0A1J9QXK4"/>
<reference evidence="2 3" key="1">
    <citation type="submission" date="2015-08" db="EMBL/GenBank/DDBJ databases">
        <title>Emmonsia species relationships and genome sequence.</title>
        <authorList>
            <person name="Cuomo C.A."/>
            <person name="Schwartz I.S."/>
            <person name="Kenyon C."/>
            <person name="De Hoog G.S."/>
            <person name="Govender N.P."/>
            <person name="Botha A."/>
            <person name="Moreno L."/>
            <person name="De Vries M."/>
            <person name="Munoz J.F."/>
            <person name="Stielow J.B."/>
        </authorList>
    </citation>
    <scope>NUCLEOTIDE SEQUENCE [LARGE SCALE GENOMIC DNA]</scope>
    <source>
        <strain evidence="2 3">EI222</strain>
    </source>
</reference>
<feature type="domain" description="JmjC" evidence="1">
    <location>
        <begin position="1"/>
        <end position="129"/>
    </location>
</feature>
<sequence>MARKDHRSAWINGAKKLDRWLLVSEEGAISKDHVDVVVATWIRCIRGRKTFFFQNGLTDIDLAVWKTSDDPRAYKQPWAAITLEEGDTFIFPPGLIHAVHTSRDSICAGGHFLYPAIMDRAITTLKTLELKPYLTNDHIPVDIFRVIFGFTERLLQSYPYQLSPHQLACYIAALEDYIGDSDSEIDQNEGHFKRKKIFVTEIREHNMLKRLSELLDSRMTALGHEA</sequence>
<dbReference type="AlphaFoldDB" id="A0A1J9QXK4"/>
<organism evidence="2 3">
    <name type="scientific">Blastomyces percursus</name>
    <dbReference type="NCBI Taxonomy" id="1658174"/>
    <lineage>
        <taxon>Eukaryota</taxon>
        <taxon>Fungi</taxon>
        <taxon>Dikarya</taxon>
        <taxon>Ascomycota</taxon>
        <taxon>Pezizomycotina</taxon>
        <taxon>Eurotiomycetes</taxon>
        <taxon>Eurotiomycetidae</taxon>
        <taxon>Onygenales</taxon>
        <taxon>Ajellomycetaceae</taxon>
        <taxon>Blastomyces</taxon>
    </lineage>
</organism>
<evidence type="ECO:0000313" key="3">
    <source>
        <dbReference type="Proteomes" id="UP000242791"/>
    </source>
</evidence>
<dbReference type="InterPro" id="IPR003347">
    <property type="entry name" value="JmjC_dom"/>
</dbReference>
<dbReference type="VEuPathDB" id="FungiDB:ACJ73_08099"/>
<dbReference type="EMBL" id="LGTZ01001807">
    <property type="protein sequence ID" value="OJD20564.1"/>
    <property type="molecule type" value="Genomic_DNA"/>
</dbReference>
<dbReference type="PROSITE" id="PS51184">
    <property type="entry name" value="JMJC"/>
    <property type="match status" value="1"/>
</dbReference>
<dbReference type="Gene3D" id="2.60.120.650">
    <property type="entry name" value="Cupin"/>
    <property type="match status" value="1"/>
</dbReference>
<dbReference type="Proteomes" id="UP000242791">
    <property type="component" value="Unassembled WGS sequence"/>
</dbReference>
<evidence type="ECO:0000259" key="1">
    <source>
        <dbReference type="PROSITE" id="PS51184"/>
    </source>
</evidence>
<protein>
    <recommendedName>
        <fullName evidence="1">JmjC domain-containing protein</fullName>
    </recommendedName>
</protein>
<dbReference type="OrthoDB" id="4494329at2759"/>
<evidence type="ECO:0000313" key="2">
    <source>
        <dbReference type="EMBL" id="OJD20564.1"/>
    </source>
</evidence>
<proteinExistence type="predicted"/>